<evidence type="ECO:0000256" key="2">
    <source>
        <dbReference type="ARBA" id="ARBA00022722"/>
    </source>
</evidence>
<proteinExistence type="predicted"/>
<dbReference type="GO" id="GO:0005730">
    <property type="term" value="C:nucleolus"/>
    <property type="evidence" value="ECO:0007669"/>
    <property type="project" value="UniProtKB-ARBA"/>
</dbReference>
<evidence type="ECO:0000256" key="4">
    <source>
        <dbReference type="ARBA" id="ARBA00022839"/>
    </source>
</evidence>
<name>W5NA74_LEPOC</name>
<dbReference type="InterPro" id="IPR013520">
    <property type="entry name" value="Ribonucl_H"/>
</dbReference>
<dbReference type="InterPro" id="IPR036397">
    <property type="entry name" value="RNaseH_sf"/>
</dbReference>
<accession>W5NA74</accession>
<evidence type="ECO:0000313" key="7">
    <source>
        <dbReference type="Ensembl" id="ENSLOCP00000017533.1"/>
    </source>
</evidence>
<evidence type="ECO:0000256" key="1">
    <source>
        <dbReference type="ARBA" id="ARBA00004123"/>
    </source>
</evidence>
<dbReference type="Proteomes" id="UP000018468">
    <property type="component" value="Linkage group LG3"/>
</dbReference>
<dbReference type="Gene3D" id="3.30.420.10">
    <property type="entry name" value="Ribonuclease H-like superfamily/Ribonuclease H"/>
    <property type="match status" value="1"/>
</dbReference>
<dbReference type="Bgee" id="ENSLOCG00000014240">
    <property type="expression patterns" value="Expressed in pharyngeal gill and 13 other cell types or tissues"/>
</dbReference>
<dbReference type="InterPro" id="IPR047021">
    <property type="entry name" value="REXO1/3/4-like"/>
</dbReference>
<dbReference type="HOGENOM" id="CLU_022453_3_1_1"/>
<dbReference type="AlphaFoldDB" id="W5NA74"/>
<dbReference type="EMBL" id="AHAT01005093">
    <property type="status" value="NOT_ANNOTATED_CDS"/>
    <property type="molecule type" value="Genomic_DNA"/>
</dbReference>
<keyword evidence="8" id="KW-1185">Reference proteome</keyword>
<evidence type="ECO:0000313" key="8">
    <source>
        <dbReference type="Proteomes" id="UP000018468"/>
    </source>
</evidence>
<dbReference type="GO" id="GO:0000175">
    <property type="term" value="F:3'-5'-RNA exonuclease activity"/>
    <property type="evidence" value="ECO:0007669"/>
    <property type="project" value="InterPro"/>
</dbReference>
<reference evidence="7" key="3">
    <citation type="submission" date="2025-09" db="UniProtKB">
        <authorList>
            <consortium name="Ensembl"/>
        </authorList>
    </citation>
    <scope>IDENTIFICATION</scope>
</reference>
<dbReference type="GO" id="GO:0003676">
    <property type="term" value="F:nucleic acid binding"/>
    <property type="evidence" value="ECO:0007669"/>
    <property type="project" value="InterPro"/>
</dbReference>
<comment type="subcellular location">
    <subcellularLocation>
        <location evidence="1">Nucleus</location>
    </subcellularLocation>
</comment>
<keyword evidence="5" id="KW-0539">Nucleus</keyword>
<organism evidence="7 8">
    <name type="scientific">Lepisosteus oculatus</name>
    <name type="common">Spotted gar</name>
    <dbReference type="NCBI Taxonomy" id="7918"/>
    <lineage>
        <taxon>Eukaryota</taxon>
        <taxon>Metazoa</taxon>
        <taxon>Chordata</taxon>
        <taxon>Craniata</taxon>
        <taxon>Vertebrata</taxon>
        <taxon>Euteleostomi</taxon>
        <taxon>Actinopterygii</taxon>
        <taxon>Neopterygii</taxon>
        <taxon>Holostei</taxon>
        <taxon>Semionotiformes</taxon>
        <taxon>Lepisosteidae</taxon>
        <taxon>Lepisosteus</taxon>
    </lineage>
</organism>
<protein>
    <submittedName>
        <fullName evidence="7">Interferon stimulated exonuclease gene</fullName>
    </submittedName>
</protein>
<keyword evidence="2" id="KW-0540">Nuclease</keyword>
<dbReference type="GO" id="GO:0004527">
    <property type="term" value="F:exonuclease activity"/>
    <property type="evidence" value="ECO:0000318"/>
    <property type="project" value="GO_Central"/>
</dbReference>
<dbReference type="FunFam" id="3.30.420.10:FF:000007">
    <property type="entry name" value="Interferon-stimulated exonuclease gene 20"/>
    <property type="match status" value="1"/>
</dbReference>
<evidence type="ECO:0000256" key="3">
    <source>
        <dbReference type="ARBA" id="ARBA00022801"/>
    </source>
</evidence>
<dbReference type="CDD" id="cd06149">
    <property type="entry name" value="ISG20"/>
    <property type="match status" value="1"/>
</dbReference>
<dbReference type="SMART" id="SM00479">
    <property type="entry name" value="EXOIII"/>
    <property type="match status" value="1"/>
</dbReference>
<dbReference type="PANTHER" id="PTHR12801">
    <property type="entry name" value="RNA EXONUCLEASE REXO1 / RECO3 FAMILY MEMBER-RELATED"/>
    <property type="match status" value="1"/>
</dbReference>
<dbReference type="eggNOG" id="KOG2249">
    <property type="taxonomic scope" value="Eukaryota"/>
</dbReference>
<dbReference type="GO" id="GO:0005634">
    <property type="term" value="C:nucleus"/>
    <property type="evidence" value="ECO:0000318"/>
    <property type="project" value="GO_Central"/>
</dbReference>
<dbReference type="PANTHER" id="PTHR12801:SF57">
    <property type="entry name" value="APOPTOSIS-ENHANCING NUCLEASE"/>
    <property type="match status" value="1"/>
</dbReference>
<dbReference type="InterPro" id="IPR012337">
    <property type="entry name" value="RNaseH-like_sf"/>
</dbReference>
<dbReference type="SUPFAM" id="SSF53098">
    <property type="entry name" value="Ribonuclease H-like"/>
    <property type="match status" value="1"/>
</dbReference>
<dbReference type="STRING" id="7918.ENSLOCP00000017533"/>
<dbReference type="OMA" id="LFRSCEH"/>
<evidence type="ECO:0000256" key="5">
    <source>
        <dbReference type="ARBA" id="ARBA00023242"/>
    </source>
</evidence>
<dbReference type="GeneTree" id="ENSGT00940000160781"/>
<reference evidence="7" key="2">
    <citation type="submission" date="2025-08" db="UniProtKB">
        <authorList>
            <consortium name="Ensembl"/>
        </authorList>
    </citation>
    <scope>IDENTIFICATION</scope>
</reference>
<dbReference type="InterPro" id="IPR037433">
    <property type="entry name" value="ISG20_DEDDh"/>
</dbReference>
<dbReference type="InParanoid" id="W5NA74"/>
<evidence type="ECO:0000259" key="6">
    <source>
        <dbReference type="SMART" id="SM00479"/>
    </source>
</evidence>
<dbReference type="Pfam" id="PF00929">
    <property type="entry name" value="RNase_T"/>
    <property type="match status" value="1"/>
</dbReference>
<keyword evidence="4" id="KW-0269">Exonuclease</keyword>
<dbReference type="GO" id="GO:0006396">
    <property type="term" value="P:RNA processing"/>
    <property type="evidence" value="ECO:0000318"/>
    <property type="project" value="GO_Central"/>
</dbReference>
<reference evidence="8" key="1">
    <citation type="submission" date="2011-12" db="EMBL/GenBank/DDBJ databases">
        <title>The Draft Genome of Lepisosteus oculatus.</title>
        <authorList>
            <consortium name="The Broad Institute Genome Assembly &amp; Analysis Group"/>
            <consortium name="Computational R&amp;D Group"/>
            <consortium name="and Sequencing Platform"/>
            <person name="Di Palma F."/>
            <person name="Alfoldi J."/>
            <person name="Johnson J."/>
            <person name="Berlin A."/>
            <person name="Gnerre S."/>
            <person name="Jaffe D."/>
            <person name="MacCallum I."/>
            <person name="Young S."/>
            <person name="Walker B.J."/>
            <person name="Lander E.S."/>
            <person name="Lindblad-Toh K."/>
        </authorList>
    </citation>
    <scope>NUCLEOTIDE SEQUENCE [LARGE SCALE GENOMIC DNA]</scope>
</reference>
<sequence>GSSSVASPPCPCLSPAKLVALDCEMVGTGPEGRSSEVARCSLVGYYGDVLYDRYIQPLQPVKDYRTRWSGIRQHHLLHAVPFREAQREILQILKGKIVVGHALHNDFRALGYFHPCHMTRDTSRQPLLKKLANFQAKDGISLKKLARRLLKRDIQVGRAGHSSVEDATAAMDLYRLVERQWEQEMQDKMLMADTSLVPDPISSPSHYMQDQYWPEDLNEDCK</sequence>
<keyword evidence="3" id="KW-0378">Hydrolase</keyword>
<dbReference type="Ensembl" id="ENSLOCT00000017565.1">
    <property type="protein sequence ID" value="ENSLOCP00000017533.1"/>
    <property type="gene ID" value="ENSLOCG00000014240.1"/>
</dbReference>
<dbReference type="FunCoup" id="W5NA74">
    <property type="interactions" value="1148"/>
</dbReference>
<feature type="domain" description="Exonuclease" evidence="6">
    <location>
        <begin position="17"/>
        <end position="183"/>
    </location>
</feature>